<dbReference type="RefSeq" id="XP_019041648.1">
    <property type="nucleotide sequence ID" value="XM_019184419.1"/>
</dbReference>
<dbReference type="SUPFAM" id="SSF82171">
    <property type="entry name" value="DPP6 N-terminal domain-like"/>
    <property type="match status" value="1"/>
</dbReference>
<accession>A0A1E3PAM1</accession>
<sequence>MSLVDESARFTYSGHKPVPSPCGKYIAYLNGSKLVIRKSDLLTLDRLIKIKTKNSNGFLRISQITWEPLYNGQSNKVALLIDNENTVKIYDMNDEKVDISIIEDDVFGIEKFQWLPKGEESIETAYDGSKQIVVFTKNELYAKIYSLDYSQVLISIEKPKFNKVLIKPNSNIFSIITSKINGYVVRNYLNNGSSVAHFNNIDIDSVLNLTDSINWSPNGQWLLCNDSVIGETKVSVYSLFNEVLSQSEAIFRYEDVSDPLGAIDVKWGEGNEHVLISDHHEQIHCLDVYTGLNIQYTLQHKPQTETSKIWKQDNINWKYVRKQTSYKFPQIGNLPLHLSGVTKFLVNGNYTFVTVKSMPGVVFIWDVNGEDSNEPKEVLVTNTRIKDMIVANENKDLLLVVNEDSITLWHTEWSSPIVIPWEDDEGSSLKGACFINATRGSARIMLWTSNLFEVVQIKLSSTSEFEGMDSEQIDVIRNGSPALIDDLTHVVELANGVQQSEWGHNNTNTIQLDDTFMSKKQHKSIRK</sequence>
<dbReference type="EMBL" id="KV454208">
    <property type="protein sequence ID" value="ODQ62441.1"/>
    <property type="molecule type" value="Genomic_DNA"/>
</dbReference>
<dbReference type="STRING" id="683960.A0A1E3PAM1"/>
<gene>
    <name evidence="1" type="ORF">WICANDRAFT_76609</name>
</gene>
<dbReference type="GO" id="GO:1990810">
    <property type="term" value="P:microtubule anchoring at mitotic spindle pole body"/>
    <property type="evidence" value="ECO:0007669"/>
    <property type="project" value="TreeGrafter"/>
</dbReference>
<protein>
    <submittedName>
        <fullName evidence="1">Uncharacterized protein</fullName>
    </submittedName>
</protein>
<evidence type="ECO:0000313" key="2">
    <source>
        <dbReference type="Proteomes" id="UP000094112"/>
    </source>
</evidence>
<name>A0A1E3PAM1_WICAA</name>
<dbReference type="OrthoDB" id="4020988at2759"/>
<evidence type="ECO:0000313" key="1">
    <source>
        <dbReference type="EMBL" id="ODQ62441.1"/>
    </source>
</evidence>
<dbReference type="Proteomes" id="UP000094112">
    <property type="component" value="Unassembled WGS sequence"/>
</dbReference>
<dbReference type="GO" id="GO:0005815">
    <property type="term" value="C:microtubule organizing center"/>
    <property type="evidence" value="ECO:0007669"/>
    <property type="project" value="TreeGrafter"/>
</dbReference>
<reference evidence="1 2" key="1">
    <citation type="journal article" date="2016" name="Proc. Natl. Acad. Sci. U.S.A.">
        <title>Comparative genomics of biotechnologically important yeasts.</title>
        <authorList>
            <person name="Riley R."/>
            <person name="Haridas S."/>
            <person name="Wolfe K.H."/>
            <person name="Lopes M.R."/>
            <person name="Hittinger C.T."/>
            <person name="Goeker M."/>
            <person name="Salamov A.A."/>
            <person name="Wisecaver J.H."/>
            <person name="Long T.M."/>
            <person name="Calvey C.H."/>
            <person name="Aerts A.L."/>
            <person name="Barry K.W."/>
            <person name="Choi C."/>
            <person name="Clum A."/>
            <person name="Coughlan A.Y."/>
            <person name="Deshpande S."/>
            <person name="Douglass A.P."/>
            <person name="Hanson S.J."/>
            <person name="Klenk H.-P."/>
            <person name="LaButti K.M."/>
            <person name="Lapidus A."/>
            <person name="Lindquist E.A."/>
            <person name="Lipzen A.M."/>
            <person name="Meier-Kolthoff J.P."/>
            <person name="Ohm R.A."/>
            <person name="Otillar R.P."/>
            <person name="Pangilinan J.L."/>
            <person name="Peng Y."/>
            <person name="Rokas A."/>
            <person name="Rosa C.A."/>
            <person name="Scheuner C."/>
            <person name="Sibirny A.A."/>
            <person name="Slot J.C."/>
            <person name="Stielow J.B."/>
            <person name="Sun H."/>
            <person name="Kurtzman C.P."/>
            <person name="Blackwell M."/>
            <person name="Grigoriev I.V."/>
            <person name="Jeffries T.W."/>
        </authorList>
    </citation>
    <scope>NUCLEOTIDE SEQUENCE [LARGE SCALE GENOMIC DNA]</scope>
    <source>
        <strain evidence="2">ATCC 58044 / CBS 1984 / NCYC 433 / NRRL Y-366-8</strain>
    </source>
</reference>
<dbReference type="InterPro" id="IPR052778">
    <property type="entry name" value="Centrosome-WD_assoc"/>
</dbReference>
<dbReference type="GeneID" id="30201665"/>
<keyword evidence="2" id="KW-1185">Reference proteome</keyword>
<organism evidence="1 2">
    <name type="scientific">Wickerhamomyces anomalus (strain ATCC 58044 / CBS 1984 / NCYC 433 / NRRL Y-366-8)</name>
    <name type="common">Yeast</name>
    <name type="synonym">Hansenula anomala</name>
    <dbReference type="NCBI Taxonomy" id="683960"/>
    <lineage>
        <taxon>Eukaryota</taxon>
        <taxon>Fungi</taxon>
        <taxon>Dikarya</taxon>
        <taxon>Ascomycota</taxon>
        <taxon>Saccharomycotina</taxon>
        <taxon>Saccharomycetes</taxon>
        <taxon>Phaffomycetales</taxon>
        <taxon>Wickerhamomycetaceae</taxon>
        <taxon>Wickerhamomyces</taxon>
    </lineage>
</organism>
<proteinExistence type="predicted"/>
<dbReference type="GO" id="GO:1990811">
    <property type="term" value="C:MWP complex"/>
    <property type="evidence" value="ECO:0007669"/>
    <property type="project" value="TreeGrafter"/>
</dbReference>
<dbReference type="PANTHER" id="PTHR16220:SF0">
    <property type="entry name" value="WD REPEAT-CONTAINING PROTEIN WRAP73"/>
    <property type="match status" value="1"/>
</dbReference>
<dbReference type="AlphaFoldDB" id="A0A1E3PAM1"/>
<dbReference type="PANTHER" id="PTHR16220">
    <property type="entry name" value="WD REPEAT PROTEIN 8-RELATED"/>
    <property type="match status" value="1"/>
</dbReference>